<evidence type="ECO:0000256" key="8">
    <source>
        <dbReference type="ARBA" id="ARBA00023136"/>
    </source>
</evidence>
<dbReference type="GO" id="GO:0012505">
    <property type="term" value="C:endomembrane system"/>
    <property type="evidence" value="ECO:0007669"/>
    <property type="project" value="UniProtKB-SubCell"/>
</dbReference>
<dbReference type="Pfam" id="PF02366">
    <property type="entry name" value="PMT"/>
    <property type="match status" value="1"/>
</dbReference>
<feature type="transmembrane region" description="Helical" evidence="9">
    <location>
        <begin position="138"/>
        <end position="157"/>
    </location>
</feature>
<dbReference type="InterPro" id="IPR003342">
    <property type="entry name" value="ArnT-like_N"/>
</dbReference>
<dbReference type="PANTHER" id="PTHR10050:SF46">
    <property type="entry name" value="PROTEIN O-MANNOSYL-TRANSFERASE 2"/>
    <property type="match status" value="1"/>
</dbReference>
<accession>A0A094RGE5</accession>
<proteinExistence type="inferred from homology"/>
<evidence type="ECO:0000256" key="4">
    <source>
        <dbReference type="ARBA" id="ARBA00022676"/>
    </source>
</evidence>
<evidence type="ECO:0000256" key="9">
    <source>
        <dbReference type="SAM" id="Phobius"/>
    </source>
</evidence>
<dbReference type="EMBL" id="JNSJ01000004">
    <property type="protein sequence ID" value="KGA03713.1"/>
    <property type="molecule type" value="Genomic_DNA"/>
</dbReference>
<evidence type="ECO:0000259" key="11">
    <source>
        <dbReference type="Pfam" id="PF16192"/>
    </source>
</evidence>
<comment type="pathway">
    <text evidence="2">Protein modification; protein glycosylation.</text>
</comment>
<dbReference type="GO" id="GO:0006493">
    <property type="term" value="P:protein O-linked glycosylation"/>
    <property type="evidence" value="ECO:0007669"/>
    <property type="project" value="InterPro"/>
</dbReference>
<feature type="transmembrane region" description="Helical" evidence="9">
    <location>
        <begin position="177"/>
        <end position="194"/>
    </location>
</feature>
<feature type="transmembrane region" description="Helical" evidence="9">
    <location>
        <begin position="315"/>
        <end position="332"/>
    </location>
</feature>
<keyword evidence="6 9" id="KW-0812">Transmembrane</keyword>
<evidence type="ECO:0000256" key="5">
    <source>
        <dbReference type="ARBA" id="ARBA00022679"/>
    </source>
</evidence>
<evidence type="ECO:0000256" key="3">
    <source>
        <dbReference type="ARBA" id="ARBA00007222"/>
    </source>
</evidence>
<comment type="caution">
    <text evidence="12">The sequence shown here is derived from an EMBL/GenBank/DDBJ whole genome shotgun (WGS) entry which is preliminary data.</text>
</comment>
<dbReference type="Pfam" id="PF16192">
    <property type="entry name" value="PMT_4TMC"/>
    <property type="match status" value="1"/>
</dbReference>
<evidence type="ECO:0000313" key="12">
    <source>
        <dbReference type="EMBL" id="KGA03713.1"/>
    </source>
</evidence>
<organism evidence="12">
    <name type="scientific">freshwater metagenome</name>
    <dbReference type="NCBI Taxonomy" id="449393"/>
    <lineage>
        <taxon>unclassified sequences</taxon>
        <taxon>metagenomes</taxon>
        <taxon>ecological metagenomes</taxon>
    </lineage>
</organism>
<feature type="transmembrane region" description="Helical" evidence="9">
    <location>
        <begin position="362"/>
        <end position="381"/>
    </location>
</feature>
<comment type="subcellular location">
    <subcellularLocation>
        <location evidence="1">Endomembrane system</location>
        <topology evidence="1">Multi-pass membrane protein</topology>
    </subcellularLocation>
</comment>
<keyword evidence="5" id="KW-0808">Transferase</keyword>
<evidence type="ECO:0000256" key="1">
    <source>
        <dbReference type="ARBA" id="ARBA00004127"/>
    </source>
</evidence>
<keyword evidence="7 9" id="KW-1133">Transmembrane helix</keyword>
<feature type="transmembrane region" description="Helical" evidence="9">
    <location>
        <begin position="339"/>
        <end position="356"/>
    </location>
</feature>
<evidence type="ECO:0000259" key="10">
    <source>
        <dbReference type="Pfam" id="PF02366"/>
    </source>
</evidence>
<dbReference type="InterPro" id="IPR032421">
    <property type="entry name" value="PMT_4TMC"/>
</dbReference>
<feature type="transmembrane region" description="Helical" evidence="9">
    <location>
        <begin position="393"/>
        <end position="417"/>
    </location>
</feature>
<feature type="transmembrane region" description="Helical" evidence="9">
    <location>
        <begin position="88"/>
        <end position="109"/>
    </location>
</feature>
<keyword evidence="8 9" id="KW-0472">Membrane</keyword>
<evidence type="ECO:0000256" key="6">
    <source>
        <dbReference type="ARBA" id="ARBA00022692"/>
    </source>
</evidence>
<keyword evidence="4" id="KW-0328">Glycosyltransferase</keyword>
<dbReference type="UniPathway" id="UPA00378"/>
<dbReference type="InterPro" id="IPR027005">
    <property type="entry name" value="PMT-like"/>
</dbReference>
<dbReference type="AlphaFoldDB" id="A0A094RGE5"/>
<dbReference type="GO" id="GO:0016020">
    <property type="term" value="C:membrane"/>
    <property type="evidence" value="ECO:0007669"/>
    <property type="project" value="InterPro"/>
</dbReference>
<feature type="transmembrane region" description="Helical" evidence="9">
    <location>
        <begin position="12"/>
        <end position="29"/>
    </location>
</feature>
<name>A0A094RGE5_9ZZZZ</name>
<reference evidence="12" key="1">
    <citation type="submission" date="2014-05" db="EMBL/GenBank/DDBJ databases">
        <title>Key roles for freshwater Actinobacteria revealed by deep metagenomic sequencing.</title>
        <authorList>
            <person name="Ghai R."/>
            <person name="Mizuno C.M."/>
            <person name="Picazo A."/>
            <person name="Camacho A."/>
            <person name="Rodriguez-Valera F."/>
        </authorList>
    </citation>
    <scope>NUCLEOTIDE SEQUENCE</scope>
</reference>
<feature type="transmembrane region" description="Helical" evidence="9">
    <location>
        <begin position="214"/>
        <end position="238"/>
    </location>
</feature>
<dbReference type="PANTHER" id="PTHR10050">
    <property type="entry name" value="DOLICHYL-PHOSPHATE-MANNOSE--PROTEIN MANNOSYLTRANSFERASE"/>
    <property type="match status" value="1"/>
</dbReference>
<comment type="similarity">
    <text evidence="3">Belongs to the glycosyltransferase 39 family.</text>
</comment>
<evidence type="ECO:0000256" key="7">
    <source>
        <dbReference type="ARBA" id="ARBA00022989"/>
    </source>
</evidence>
<protein>
    <submittedName>
        <fullName evidence="12">Uncharacterized protein</fullName>
    </submittedName>
</protein>
<dbReference type="GO" id="GO:0000030">
    <property type="term" value="F:mannosyltransferase activity"/>
    <property type="evidence" value="ECO:0007669"/>
    <property type="project" value="InterPro"/>
</dbReference>
<sequence>MTTTLRISRDWVYALSFGLFGLALRLWNLDSPKGKIFDEIYYATNAESLLQKGVEIDSESGLAQFIVHPPTGKWLIASGIKLFGNNEFGWRFAAAIVGSISIILMYFTAKKLFNNKLLSVFAASLISLDGLHLVHSRIALLDIFLLFFIQIAVLAFLHCKYWISALTLGLACSVKWSGLYVLIALAFYVLILDIRKNRYLGLQFPIREMARRNLLFRFLQFGIFPVFIYIASWFSWFITNTGWDRNYSSNPLFSLWHYHSEILNFHTKLTDAHPYSANPWSWLIQGRPTSFFYETPKSCGGASCSQEILALGTPILWWAATLALLLTIGYWVSKRDWQAENLLVVIGASYLPWFAIQERTMFSFYAIAFEPFLLLTLVYLLSKVPKNQRRIALIFTAIVLVNFLYFLPIFLGLPITYNSWSDRMWFPSWI</sequence>
<gene>
    <name evidence="12" type="ORF">GM49_0630</name>
</gene>
<feature type="domain" description="Protein O-mannosyl-transferase C-terminal four TM" evidence="11">
    <location>
        <begin position="254"/>
        <end position="429"/>
    </location>
</feature>
<evidence type="ECO:0000256" key="2">
    <source>
        <dbReference type="ARBA" id="ARBA00004922"/>
    </source>
</evidence>
<feature type="domain" description="ArnT-like N-terminal" evidence="10">
    <location>
        <begin position="17"/>
        <end position="231"/>
    </location>
</feature>